<name>A0A2G8JW36_STIJA</name>
<feature type="region of interest" description="Disordered" evidence="1">
    <location>
        <begin position="156"/>
        <end position="209"/>
    </location>
</feature>
<reference evidence="2 3" key="1">
    <citation type="journal article" date="2017" name="PLoS Biol.">
        <title>The sea cucumber genome provides insights into morphological evolution and visceral regeneration.</title>
        <authorList>
            <person name="Zhang X."/>
            <person name="Sun L."/>
            <person name="Yuan J."/>
            <person name="Sun Y."/>
            <person name="Gao Y."/>
            <person name="Zhang L."/>
            <person name="Li S."/>
            <person name="Dai H."/>
            <person name="Hamel J.F."/>
            <person name="Liu C."/>
            <person name="Yu Y."/>
            <person name="Liu S."/>
            <person name="Lin W."/>
            <person name="Guo K."/>
            <person name="Jin S."/>
            <person name="Xu P."/>
            <person name="Storey K.B."/>
            <person name="Huan P."/>
            <person name="Zhang T."/>
            <person name="Zhou Y."/>
            <person name="Zhang J."/>
            <person name="Lin C."/>
            <person name="Li X."/>
            <person name="Xing L."/>
            <person name="Huo D."/>
            <person name="Sun M."/>
            <person name="Wang L."/>
            <person name="Mercier A."/>
            <person name="Li F."/>
            <person name="Yang H."/>
            <person name="Xiang J."/>
        </authorList>
    </citation>
    <scope>NUCLEOTIDE SEQUENCE [LARGE SCALE GENOMIC DNA]</scope>
    <source>
        <strain evidence="2">Shaxun</strain>
        <tissue evidence="2">Muscle</tissue>
    </source>
</reference>
<sequence length="383" mass="42504">MDLINSPSGHRERIPSFYDNFPHTLHSSLDNVPTGSSEQEDSESELMREIYNLKNLGHLNANDLSYRELEEDTSGPAELLLSEKYGDYKKADERPRRGRSNSLPISPSDILGEAGDGLEEVEPTEGKQEMMGLHDELERILDGINESISEIQGQINRNSSLSSESQVSSPAGSHLSTPFNSPVPSPLSSPNLDSARHHQDSDTGLGSLSPPLWIIQTKKMKKIRIEKWRQVSLEGEEGLRGGQFSHQTKWGQKTTYPLAQLSKVAPTKSKFKTFPNQQSLCQPVDDSKEAIPVEAHCTHGEVLCLSSQRLELVSLLRGLASQELCFRLTSQVLTSLQLGGPESIDVIVECLLLGFIKAKFDVIIWVARLSQSVVCLTHKQLRK</sequence>
<evidence type="ECO:0000313" key="2">
    <source>
        <dbReference type="EMBL" id="PIK39958.1"/>
    </source>
</evidence>
<proteinExistence type="predicted"/>
<accession>A0A2G8JW36</accession>
<dbReference type="AlphaFoldDB" id="A0A2G8JW36"/>
<organism evidence="2 3">
    <name type="scientific">Stichopus japonicus</name>
    <name type="common">Sea cucumber</name>
    <dbReference type="NCBI Taxonomy" id="307972"/>
    <lineage>
        <taxon>Eukaryota</taxon>
        <taxon>Metazoa</taxon>
        <taxon>Echinodermata</taxon>
        <taxon>Eleutherozoa</taxon>
        <taxon>Echinozoa</taxon>
        <taxon>Holothuroidea</taxon>
        <taxon>Aspidochirotacea</taxon>
        <taxon>Aspidochirotida</taxon>
        <taxon>Stichopodidae</taxon>
        <taxon>Apostichopus</taxon>
    </lineage>
</organism>
<keyword evidence="3" id="KW-1185">Reference proteome</keyword>
<feature type="compositionally biased region" description="Low complexity" evidence="1">
    <location>
        <begin position="159"/>
        <end position="169"/>
    </location>
</feature>
<dbReference type="Proteomes" id="UP000230750">
    <property type="component" value="Unassembled WGS sequence"/>
</dbReference>
<gene>
    <name evidence="2" type="ORF">BSL78_23198</name>
</gene>
<comment type="caution">
    <text evidence="2">The sequence shown here is derived from an EMBL/GenBank/DDBJ whole genome shotgun (WGS) entry which is preliminary data.</text>
</comment>
<dbReference type="EMBL" id="MRZV01001181">
    <property type="protein sequence ID" value="PIK39958.1"/>
    <property type="molecule type" value="Genomic_DNA"/>
</dbReference>
<protein>
    <submittedName>
        <fullName evidence="2">Putative rho GTPase-activating protein 7</fullName>
    </submittedName>
</protein>
<feature type="region of interest" description="Disordered" evidence="1">
    <location>
        <begin position="90"/>
        <end position="130"/>
    </location>
</feature>
<evidence type="ECO:0000313" key="3">
    <source>
        <dbReference type="Proteomes" id="UP000230750"/>
    </source>
</evidence>
<evidence type="ECO:0000256" key="1">
    <source>
        <dbReference type="SAM" id="MobiDB-lite"/>
    </source>
</evidence>